<dbReference type="Proteomes" id="UP000297295">
    <property type="component" value="Unassembled WGS sequence"/>
</dbReference>
<comment type="caution">
    <text evidence="3">The sequence shown here is derived from an EMBL/GenBank/DDBJ whole genome shotgun (WGS) entry which is preliminary data.</text>
</comment>
<dbReference type="GO" id="GO:0009269">
    <property type="term" value="P:response to desiccation"/>
    <property type="evidence" value="ECO:0007669"/>
    <property type="project" value="InterPro"/>
</dbReference>
<feature type="domain" description="Water stress and hypersensitive response" evidence="2">
    <location>
        <begin position="34"/>
        <end position="151"/>
    </location>
</feature>
<dbReference type="Pfam" id="PF03168">
    <property type="entry name" value="LEA_2"/>
    <property type="match status" value="1"/>
</dbReference>
<evidence type="ECO:0000313" key="4">
    <source>
        <dbReference type="Proteomes" id="UP000297295"/>
    </source>
</evidence>
<feature type="compositionally biased region" description="Polar residues" evidence="1">
    <location>
        <begin position="154"/>
        <end position="169"/>
    </location>
</feature>
<feature type="region of interest" description="Disordered" evidence="1">
    <location>
        <begin position="154"/>
        <end position="177"/>
    </location>
</feature>
<dbReference type="EMBL" id="PGGK01000003">
    <property type="protein sequence ID" value="TGC10690.1"/>
    <property type="molecule type" value="Genomic_DNA"/>
</dbReference>
<name>A0A4E0PYT2_9EURY</name>
<dbReference type="AlphaFoldDB" id="A0A4E0PYT2"/>
<dbReference type="SUPFAM" id="SSF117070">
    <property type="entry name" value="LEA14-like"/>
    <property type="match status" value="1"/>
</dbReference>
<organism evidence="3 4">
    <name type="scientific">Methanolobus halotolerans</name>
    <dbReference type="NCBI Taxonomy" id="2052935"/>
    <lineage>
        <taxon>Archaea</taxon>
        <taxon>Methanobacteriati</taxon>
        <taxon>Methanobacteriota</taxon>
        <taxon>Stenosarchaea group</taxon>
        <taxon>Methanomicrobia</taxon>
        <taxon>Methanosarcinales</taxon>
        <taxon>Methanosarcinaceae</taxon>
        <taxon>Methanolobus</taxon>
    </lineage>
</organism>
<sequence length="177" mass="19132">MGSGLVVLLLLASIATMGCETREEQIRALEDTEITVRNIGVNEFSSDVVELNLTLDIYNPNDVTARLERMNYTVYANDVSIGNGSFEEPVEIPPDEGRRTSTNFTAQPTLVPSAIFSALGQGEVVWTIEGVMYFDTPLGTIEQTFSENLSEMDNITESGDSSANGNIPASVTEEGGQ</sequence>
<dbReference type="SMART" id="SM00769">
    <property type="entry name" value="WHy"/>
    <property type="match status" value="1"/>
</dbReference>
<protein>
    <recommendedName>
        <fullName evidence="2">Water stress and hypersensitive response domain-containing protein</fullName>
    </recommendedName>
</protein>
<reference evidence="3 4" key="1">
    <citation type="submission" date="2017-11" db="EMBL/GenBank/DDBJ databases">
        <title>Isolation and Characterization of Methanogenic Archaea from Saline Meromictic Lake at Siberia.</title>
        <authorList>
            <person name="Shen Y."/>
            <person name="Huang H.-H."/>
            <person name="Lai M.-C."/>
            <person name="Chen S.-C."/>
        </authorList>
    </citation>
    <scope>NUCLEOTIDE SEQUENCE [LARGE SCALE GENOMIC DNA]</scope>
    <source>
        <strain evidence="3 4">SY-01</strain>
    </source>
</reference>
<accession>A0A4E0PYT2</accession>
<keyword evidence="4" id="KW-1185">Reference proteome</keyword>
<evidence type="ECO:0000313" key="3">
    <source>
        <dbReference type="EMBL" id="TGC10690.1"/>
    </source>
</evidence>
<proteinExistence type="predicted"/>
<gene>
    <name evidence="3" type="ORF">CUN85_04235</name>
</gene>
<dbReference type="InterPro" id="IPR013990">
    <property type="entry name" value="WHy-dom"/>
</dbReference>
<dbReference type="Gene3D" id="2.60.40.1820">
    <property type="match status" value="1"/>
</dbReference>
<evidence type="ECO:0000259" key="2">
    <source>
        <dbReference type="SMART" id="SM00769"/>
    </source>
</evidence>
<dbReference type="InterPro" id="IPR004864">
    <property type="entry name" value="LEA_2"/>
</dbReference>
<evidence type="ECO:0000256" key="1">
    <source>
        <dbReference type="SAM" id="MobiDB-lite"/>
    </source>
</evidence>